<evidence type="ECO:0000259" key="1">
    <source>
        <dbReference type="Pfam" id="PF13859"/>
    </source>
</evidence>
<dbReference type="Proteomes" id="UP000007350">
    <property type="component" value="Unassembled WGS sequence"/>
</dbReference>
<name>K2NHQ7_TRYCR</name>
<dbReference type="Pfam" id="PF13859">
    <property type="entry name" value="BNR_3"/>
    <property type="match status" value="1"/>
</dbReference>
<dbReference type="EMBL" id="AHKC01015705">
    <property type="protein sequence ID" value="EKF28462.1"/>
    <property type="molecule type" value="Genomic_DNA"/>
</dbReference>
<sequence>MCSCRNGSMAFVPNRTQTVSKDRTGETGGKEAFAAPSLVRVGGVMIAFAEDLFEYNGHQERLFGTCYSDVVSGYIKAAETWPSIVAEITKEEWRAHAVLSSRNGDCRLRVFHRPTPIARDNKVFLLVGIYDEKYDNDDEEWATGDSGIQLVVGVATQSGDGGPSGMISWGESKLFLQLIPTHTQGHLKEFVTAGGSGIVMQNDTLVFPLRARNEKNQPFSMITYSTDKGNN</sequence>
<dbReference type="CDD" id="cd15482">
    <property type="entry name" value="Sialidase_non-viral"/>
    <property type="match status" value="1"/>
</dbReference>
<dbReference type="Gene3D" id="2.120.10.10">
    <property type="match status" value="1"/>
</dbReference>
<dbReference type="SUPFAM" id="SSF50939">
    <property type="entry name" value="Sialidases"/>
    <property type="match status" value="1"/>
</dbReference>
<evidence type="ECO:0000313" key="3">
    <source>
        <dbReference type="Proteomes" id="UP000007350"/>
    </source>
</evidence>
<organism evidence="2 3">
    <name type="scientific">Trypanosoma cruzi marinkellei</name>
    <dbReference type="NCBI Taxonomy" id="85056"/>
    <lineage>
        <taxon>Eukaryota</taxon>
        <taxon>Discoba</taxon>
        <taxon>Euglenozoa</taxon>
        <taxon>Kinetoplastea</taxon>
        <taxon>Metakinetoplastina</taxon>
        <taxon>Trypanosomatida</taxon>
        <taxon>Trypanosomatidae</taxon>
        <taxon>Trypanosoma</taxon>
        <taxon>Schizotrypanum</taxon>
    </lineage>
</organism>
<protein>
    <submittedName>
        <fullName evidence="2">Trans-sialidase, putative</fullName>
    </submittedName>
</protein>
<keyword evidence="3" id="KW-1185">Reference proteome</keyword>
<proteinExistence type="predicted"/>
<dbReference type="OrthoDB" id="250969at2759"/>
<dbReference type="AlphaFoldDB" id="K2NHQ7"/>
<dbReference type="InterPro" id="IPR036278">
    <property type="entry name" value="Sialidase_sf"/>
</dbReference>
<reference evidence="2 3" key="1">
    <citation type="journal article" date="2012" name="BMC Genomics">
        <title>Comparative genomic analysis of human infective Trypanosoma cruzi lineages with the bat-restricted subspecies T. cruzi marinkellei.</title>
        <authorList>
            <person name="Franzen O."/>
            <person name="Talavera-Lopez C."/>
            <person name="Ochaya S."/>
            <person name="Butler C.E."/>
            <person name="Messenger L.A."/>
            <person name="Lewis M.D."/>
            <person name="Llewellyn M.S."/>
            <person name="Marinkelle C.J."/>
            <person name="Tyler K.M."/>
            <person name="Miles M.A."/>
            <person name="Andersson B."/>
        </authorList>
    </citation>
    <scope>NUCLEOTIDE SEQUENCE [LARGE SCALE GENOMIC DNA]</scope>
    <source>
        <strain evidence="2 3">B7</strain>
    </source>
</reference>
<accession>K2NHQ7</accession>
<feature type="non-terminal residue" evidence="2">
    <location>
        <position position="231"/>
    </location>
</feature>
<dbReference type="InterPro" id="IPR011040">
    <property type="entry name" value="Sialidase"/>
</dbReference>
<evidence type="ECO:0000313" key="2">
    <source>
        <dbReference type="EMBL" id="EKF28462.1"/>
    </source>
</evidence>
<feature type="domain" description="Sialidase" evidence="1">
    <location>
        <begin position="35"/>
        <end position="230"/>
    </location>
</feature>
<comment type="caution">
    <text evidence="2">The sequence shown here is derived from an EMBL/GenBank/DDBJ whole genome shotgun (WGS) entry which is preliminary data.</text>
</comment>
<gene>
    <name evidence="2" type="ORF">MOQ_007788</name>
</gene>